<feature type="transmembrane region" description="Helical" evidence="3">
    <location>
        <begin position="178"/>
        <end position="199"/>
    </location>
</feature>
<evidence type="ECO:0000313" key="7">
    <source>
        <dbReference type="Proteomes" id="UP001530377"/>
    </source>
</evidence>
<feature type="region of interest" description="Disordered" evidence="2">
    <location>
        <begin position="33"/>
        <end position="58"/>
    </location>
</feature>
<feature type="region of interest" description="Disordered" evidence="2">
    <location>
        <begin position="85"/>
        <end position="120"/>
    </location>
</feature>
<protein>
    <submittedName>
        <fullName evidence="6">Uncharacterized protein</fullName>
    </submittedName>
</protein>
<keyword evidence="3" id="KW-1133">Transmembrane helix</keyword>
<organism evidence="6 7">
    <name type="scientific">Cyclostephanos tholiformis</name>
    <dbReference type="NCBI Taxonomy" id="382380"/>
    <lineage>
        <taxon>Eukaryota</taxon>
        <taxon>Sar</taxon>
        <taxon>Stramenopiles</taxon>
        <taxon>Ochrophyta</taxon>
        <taxon>Bacillariophyta</taxon>
        <taxon>Coscinodiscophyceae</taxon>
        <taxon>Thalassiosirophycidae</taxon>
        <taxon>Stephanodiscales</taxon>
        <taxon>Stephanodiscaceae</taxon>
        <taxon>Cyclostephanos</taxon>
    </lineage>
</organism>
<feature type="transmembrane region" description="Helical" evidence="3">
    <location>
        <begin position="323"/>
        <end position="344"/>
    </location>
</feature>
<evidence type="ECO:0000256" key="3">
    <source>
        <dbReference type="SAM" id="Phobius"/>
    </source>
</evidence>
<proteinExistence type="predicted"/>
<accession>A0ABD3SPV5</accession>
<dbReference type="Pfam" id="PF08030">
    <property type="entry name" value="NAD_binding_6"/>
    <property type="match status" value="1"/>
</dbReference>
<dbReference type="InterPro" id="IPR013112">
    <property type="entry name" value="FAD-bd_8"/>
</dbReference>
<feature type="transmembrane region" description="Helical" evidence="3">
    <location>
        <begin position="364"/>
        <end position="395"/>
    </location>
</feature>
<dbReference type="InterPro" id="IPR050369">
    <property type="entry name" value="RBOH/FRE"/>
</dbReference>
<sequence length="812" mass="92031">MTHRRASNELAASDRLNQLRQLQAQLGSLIQNANPLPDLDRSTHSSDSSSSGTINSSERMARDTAVIFALMKDLPYDLESGTSTLPTSLSSDGTDPSISTCGSYSQSNPERKYSLRSAMSFRSRSSRKQSFVFGTRKKDGPSIIDSECKPLRQLPTYDFLRKDDEEKEGGSLLPGAKWWHSIFLFSVISMVACIITLWAPYPIGARMPTEIVATMPWSNGCQGLQSCICPRETICADDLLSMVFLTIARSTAWADYPLYMLMFMSKANNLNNFLQTTALRCWINFSDYHRVHSLFGIIVGFESTSHTFFHILRWARRKHDIQLLWTSRAGITGIIAFIVTPFIVLPMTVPYLKKRISFEWRKFLHYLCILWGVALMYHAPQRIFWLIGIPIFIYLSDKILEGLFRCHLVESAHFQRLGDSSCLISFENPPGFGKQNSAYVYLMLPWLSKYQFHAFTVFPSTKPNHSSICIDKCGDWTGKLMDTITIPTHKPSFVVGPFLSPFSSPAMDSENLVAVATGIGVTPAISLIKQYSSTSRRLNLVWICRDAGLVEHFLQNVDFGHDGYTLIYYTGRRSLILRDDIPANVFIFNSRPNLERTISGIIISIAAGTCLPEELNEKVLSRTPAEMRSKLLLEKALSLYTLDQLFEYTAKASAYYNAETGRDNDVVNYCGVRSTIRHLLGQDYEMVTNKMNEYFEKVDDDGDDKIDRAGFEIFFKLMLEGSDAEEKSSIVSVKRGLRRRSACQDMFEPSKYSQSEHQKDEFGIKEYLQGEGKFSAKNWNILYCGGSQAVLDQLKDFKRKFGVGLSVEKFDW</sequence>
<dbReference type="SUPFAM" id="SSF52343">
    <property type="entry name" value="Ferredoxin reductase-like, C-terminal NADP-linked domain"/>
    <property type="match status" value="1"/>
</dbReference>
<dbReference type="PANTHER" id="PTHR11972">
    <property type="entry name" value="NADPH OXIDASE"/>
    <property type="match status" value="1"/>
</dbReference>
<name>A0ABD3SPV5_9STRA</name>
<evidence type="ECO:0000256" key="2">
    <source>
        <dbReference type="SAM" id="MobiDB-lite"/>
    </source>
</evidence>
<keyword evidence="3" id="KW-0472">Membrane</keyword>
<dbReference type="Gene3D" id="3.40.50.80">
    <property type="entry name" value="Nucleotide-binding domain of ferredoxin-NADP reductase (FNR) module"/>
    <property type="match status" value="1"/>
</dbReference>
<dbReference type="EMBL" id="JALLPB020000023">
    <property type="protein sequence ID" value="KAL3826338.1"/>
    <property type="molecule type" value="Genomic_DNA"/>
</dbReference>
<feature type="domain" description="Ferric reductase NAD binding" evidence="5">
    <location>
        <begin position="510"/>
        <end position="554"/>
    </location>
</feature>
<dbReference type="CDD" id="cd06186">
    <property type="entry name" value="NOX_Duox_like_FAD_NADP"/>
    <property type="match status" value="1"/>
</dbReference>
<evidence type="ECO:0000259" key="5">
    <source>
        <dbReference type="Pfam" id="PF08030"/>
    </source>
</evidence>
<gene>
    <name evidence="6" type="ORF">ACHAXA_003662</name>
</gene>
<evidence type="ECO:0000313" key="6">
    <source>
        <dbReference type="EMBL" id="KAL3826338.1"/>
    </source>
</evidence>
<dbReference type="InterPro" id="IPR039261">
    <property type="entry name" value="FNR_nucleotide-bd"/>
</dbReference>
<dbReference type="GO" id="GO:0016491">
    <property type="term" value="F:oxidoreductase activity"/>
    <property type="evidence" value="ECO:0007669"/>
    <property type="project" value="UniProtKB-KW"/>
</dbReference>
<feature type="compositionally biased region" description="Low complexity" evidence="2">
    <location>
        <begin position="45"/>
        <end position="57"/>
    </location>
</feature>
<reference evidence="6 7" key="1">
    <citation type="submission" date="2024-10" db="EMBL/GenBank/DDBJ databases">
        <title>Updated reference genomes for cyclostephanoid diatoms.</title>
        <authorList>
            <person name="Roberts W.R."/>
            <person name="Alverson A.J."/>
        </authorList>
    </citation>
    <scope>NUCLEOTIDE SEQUENCE [LARGE SCALE GENOMIC DNA]</scope>
    <source>
        <strain evidence="6 7">AJA228-03</strain>
    </source>
</reference>
<feature type="compositionally biased region" description="Low complexity" evidence="2">
    <location>
        <begin position="85"/>
        <end position="95"/>
    </location>
</feature>
<dbReference type="PANTHER" id="PTHR11972:SF153">
    <property type="entry name" value="SUPEROXIDE-GENERATING NADPH OXIDASE HEAVY CHAIN SUBUNIT A"/>
    <property type="match status" value="1"/>
</dbReference>
<keyword evidence="3" id="KW-0812">Transmembrane</keyword>
<comment type="caution">
    <text evidence="6">The sequence shown here is derived from an EMBL/GenBank/DDBJ whole genome shotgun (WGS) entry which is preliminary data.</text>
</comment>
<evidence type="ECO:0000259" key="4">
    <source>
        <dbReference type="Pfam" id="PF08022"/>
    </source>
</evidence>
<evidence type="ECO:0000256" key="1">
    <source>
        <dbReference type="ARBA" id="ARBA00023002"/>
    </source>
</evidence>
<feature type="compositionally biased region" description="Polar residues" evidence="2">
    <location>
        <begin position="96"/>
        <end position="108"/>
    </location>
</feature>
<dbReference type="Pfam" id="PF08022">
    <property type="entry name" value="FAD_binding_8"/>
    <property type="match status" value="1"/>
</dbReference>
<dbReference type="InterPro" id="IPR013121">
    <property type="entry name" value="Fe_red_NAD-bd_6"/>
</dbReference>
<dbReference type="Proteomes" id="UP001530377">
    <property type="component" value="Unassembled WGS sequence"/>
</dbReference>
<feature type="domain" description="FAD-binding 8" evidence="4">
    <location>
        <begin position="422"/>
        <end position="484"/>
    </location>
</feature>
<keyword evidence="1" id="KW-0560">Oxidoreductase</keyword>
<dbReference type="AlphaFoldDB" id="A0ABD3SPV5"/>
<keyword evidence="7" id="KW-1185">Reference proteome</keyword>